<dbReference type="InterPro" id="IPR013096">
    <property type="entry name" value="Cupin_2"/>
</dbReference>
<dbReference type="RefSeq" id="WP_115169415.1">
    <property type="nucleotide sequence ID" value="NZ_UGYW01000002.1"/>
</dbReference>
<feature type="domain" description="HTH cro/C1-type" evidence="2">
    <location>
        <begin position="13"/>
        <end position="67"/>
    </location>
</feature>
<proteinExistence type="predicted"/>
<dbReference type="AlphaFoldDB" id="A0A380BKC8"/>
<evidence type="ECO:0000313" key="4">
    <source>
        <dbReference type="Proteomes" id="UP000254893"/>
    </source>
</evidence>
<dbReference type="EMBL" id="UGYW01000002">
    <property type="protein sequence ID" value="SUJ02646.1"/>
    <property type="molecule type" value="Genomic_DNA"/>
</dbReference>
<dbReference type="Pfam" id="PF07883">
    <property type="entry name" value="Cupin_2"/>
    <property type="match status" value="1"/>
</dbReference>
<dbReference type="SUPFAM" id="SSF51182">
    <property type="entry name" value="RmlC-like cupins"/>
    <property type="match status" value="1"/>
</dbReference>
<dbReference type="GO" id="GO:0003677">
    <property type="term" value="F:DNA binding"/>
    <property type="evidence" value="ECO:0007669"/>
    <property type="project" value="UniProtKB-KW"/>
</dbReference>
<dbReference type="PROSITE" id="PS50943">
    <property type="entry name" value="HTH_CROC1"/>
    <property type="match status" value="1"/>
</dbReference>
<dbReference type="InterPro" id="IPR014710">
    <property type="entry name" value="RmlC-like_jellyroll"/>
</dbReference>
<dbReference type="SMART" id="SM00530">
    <property type="entry name" value="HTH_XRE"/>
    <property type="match status" value="1"/>
</dbReference>
<reference evidence="3 4" key="1">
    <citation type="submission" date="2018-06" db="EMBL/GenBank/DDBJ databases">
        <authorList>
            <consortium name="Pathogen Informatics"/>
            <person name="Doyle S."/>
        </authorList>
    </citation>
    <scope>NUCLEOTIDE SEQUENCE [LARGE SCALE GENOMIC DNA]</scope>
    <source>
        <strain evidence="3 4">NCTC11388</strain>
    </source>
</reference>
<dbReference type="InterPro" id="IPR010982">
    <property type="entry name" value="Lambda_DNA-bd_dom_sf"/>
</dbReference>
<dbReference type="InterPro" id="IPR011051">
    <property type="entry name" value="RmlC_Cupin_sf"/>
</dbReference>
<dbReference type="CDD" id="cd00093">
    <property type="entry name" value="HTH_XRE"/>
    <property type="match status" value="1"/>
</dbReference>
<accession>A0A380BKC8</accession>
<dbReference type="Gene3D" id="2.60.120.10">
    <property type="entry name" value="Jelly Rolls"/>
    <property type="match status" value="1"/>
</dbReference>
<evidence type="ECO:0000313" key="3">
    <source>
        <dbReference type="EMBL" id="SUJ02646.1"/>
    </source>
</evidence>
<keyword evidence="1" id="KW-0238">DNA-binding</keyword>
<name>A0A380BKC8_SPHSI</name>
<dbReference type="PANTHER" id="PTHR46797">
    <property type="entry name" value="HTH-TYPE TRANSCRIPTIONAL REGULATOR"/>
    <property type="match status" value="1"/>
</dbReference>
<dbReference type="Proteomes" id="UP000254893">
    <property type="component" value="Unassembled WGS sequence"/>
</dbReference>
<dbReference type="GO" id="GO:0003700">
    <property type="term" value="F:DNA-binding transcription factor activity"/>
    <property type="evidence" value="ECO:0007669"/>
    <property type="project" value="TreeGrafter"/>
</dbReference>
<gene>
    <name evidence="3" type="primary">sinR_2</name>
    <name evidence="3" type="ORF">NCTC11388_01141</name>
</gene>
<protein>
    <submittedName>
        <fullName evidence="3">HTH-type transcriptional regulator sinR</fullName>
    </submittedName>
</protein>
<dbReference type="GO" id="GO:0005829">
    <property type="term" value="C:cytosol"/>
    <property type="evidence" value="ECO:0007669"/>
    <property type="project" value="TreeGrafter"/>
</dbReference>
<evidence type="ECO:0000256" key="1">
    <source>
        <dbReference type="ARBA" id="ARBA00023125"/>
    </source>
</evidence>
<dbReference type="InterPro" id="IPR001387">
    <property type="entry name" value="Cro/C1-type_HTH"/>
</dbReference>
<dbReference type="Pfam" id="PF01381">
    <property type="entry name" value="HTH_3"/>
    <property type="match status" value="1"/>
</dbReference>
<dbReference type="PANTHER" id="PTHR46797:SF1">
    <property type="entry name" value="METHYLPHOSPHONATE SYNTHASE"/>
    <property type="match status" value="1"/>
</dbReference>
<evidence type="ECO:0000259" key="2">
    <source>
        <dbReference type="PROSITE" id="PS50943"/>
    </source>
</evidence>
<dbReference type="SUPFAM" id="SSF47413">
    <property type="entry name" value="lambda repressor-like DNA-binding domains"/>
    <property type="match status" value="1"/>
</dbReference>
<sequence>MKDNTIFKISSRIKEIRKGKGITIQDLADRAGVSKGLISQVENNRTVPSLLVLINIIGALEIDLTEFFKGFTSDGDLGPVIVRRKEQYEPFEKEHALGFMYRRIFTTSIVNSTMDIVLLELEPDANRPMVTTEAFEYKYILAGEVEYIFENEIIHLKEGDSILFDGRLSHSPRNSGAHKASMLIVYFFEQDKA</sequence>
<dbReference type="InterPro" id="IPR050807">
    <property type="entry name" value="TransReg_Diox_bact_type"/>
</dbReference>
<organism evidence="3 4">
    <name type="scientific">Sphingobacterium spiritivorum</name>
    <name type="common">Flavobacterium spiritivorum</name>
    <dbReference type="NCBI Taxonomy" id="258"/>
    <lineage>
        <taxon>Bacteria</taxon>
        <taxon>Pseudomonadati</taxon>
        <taxon>Bacteroidota</taxon>
        <taxon>Sphingobacteriia</taxon>
        <taxon>Sphingobacteriales</taxon>
        <taxon>Sphingobacteriaceae</taxon>
        <taxon>Sphingobacterium</taxon>
    </lineage>
</organism>
<dbReference type="CDD" id="cd02209">
    <property type="entry name" value="cupin_XRE_C"/>
    <property type="match status" value="1"/>
</dbReference>
<dbReference type="Gene3D" id="1.10.260.40">
    <property type="entry name" value="lambda repressor-like DNA-binding domains"/>
    <property type="match status" value="1"/>
</dbReference>